<dbReference type="Pfam" id="PF00293">
    <property type="entry name" value="NUDIX"/>
    <property type="match status" value="1"/>
</dbReference>
<keyword evidence="4" id="KW-1185">Reference proteome</keyword>
<dbReference type="EMBL" id="FOFU01000002">
    <property type="protein sequence ID" value="SEQ11895.1"/>
    <property type="molecule type" value="Genomic_DNA"/>
</dbReference>
<dbReference type="InterPro" id="IPR020084">
    <property type="entry name" value="NUDIX_hydrolase_CS"/>
</dbReference>
<dbReference type="SUPFAM" id="SSF55811">
    <property type="entry name" value="Nudix"/>
    <property type="match status" value="1"/>
</dbReference>
<keyword evidence="1" id="KW-0378">Hydrolase</keyword>
<dbReference type="GO" id="GO:0004452">
    <property type="term" value="F:isopentenyl-diphosphate delta-isomerase activity"/>
    <property type="evidence" value="ECO:0007669"/>
    <property type="project" value="TreeGrafter"/>
</dbReference>
<name>A0A1H9DEG0_9SPIR</name>
<evidence type="ECO:0000313" key="4">
    <source>
        <dbReference type="Proteomes" id="UP000182360"/>
    </source>
</evidence>
<dbReference type="Proteomes" id="UP000182360">
    <property type="component" value="Unassembled WGS sequence"/>
</dbReference>
<dbReference type="CDD" id="cd04693">
    <property type="entry name" value="NUDIX_Hydrolase"/>
    <property type="match status" value="1"/>
</dbReference>
<evidence type="ECO:0000259" key="2">
    <source>
        <dbReference type="PROSITE" id="PS51462"/>
    </source>
</evidence>
<evidence type="ECO:0000313" key="3">
    <source>
        <dbReference type="EMBL" id="SEQ11895.1"/>
    </source>
</evidence>
<dbReference type="GO" id="GO:0009240">
    <property type="term" value="P:isopentenyl diphosphate biosynthetic process"/>
    <property type="evidence" value="ECO:0007669"/>
    <property type="project" value="TreeGrafter"/>
</dbReference>
<evidence type="ECO:0000256" key="1">
    <source>
        <dbReference type="ARBA" id="ARBA00022801"/>
    </source>
</evidence>
<dbReference type="PANTHER" id="PTHR10885:SF20">
    <property type="entry name" value="NUDIX HYDROLASE DOMAIN-CONTAINING PROTEIN"/>
    <property type="match status" value="1"/>
</dbReference>
<dbReference type="RefSeq" id="WP_074641810.1">
    <property type="nucleotide sequence ID" value="NZ_FOFU01000002.1"/>
</dbReference>
<dbReference type="PROSITE" id="PS51462">
    <property type="entry name" value="NUDIX"/>
    <property type="match status" value="1"/>
</dbReference>
<dbReference type="InterPro" id="IPR000086">
    <property type="entry name" value="NUDIX_hydrolase_dom"/>
</dbReference>
<dbReference type="PANTHER" id="PTHR10885">
    <property type="entry name" value="ISOPENTENYL-DIPHOSPHATE DELTA-ISOMERASE"/>
    <property type="match status" value="1"/>
</dbReference>
<dbReference type="Gene3D" id="3.90.79.10">
    <property type="entry name" value="Nucleoside Triphosphate Pyrophosphohydrolase"/>
    <property type="match status" value="1"/>
</dbReference>
<sequence>MNKKVELWDAYNSDYEKIEGVTLIRGQEDKIPKGVYHLVCEILVRHIDGTYLLTKRSPDKILYPNMWEASVSGSVLQNETEIEGALRELREETGIIADKLEFLSKELGKTCWHIRFLCVVDCDKHSIQLREGETCDYKWLSASEIHAMSDKELLGWQMRKHI</sequence>
<dbReference type="GO" id="GO:0016787">
    <property type="term" value="F:hydrolase activity"/>
    <property type="evidence" value="ECO:0007669"/>
    <property type="project" value="UniProtKB-KW"/>
</dbReference>
<proteinExistence type="predicted"/>
<reference evidence="3 4" key="1">
    <citation type="submission" date="2016-10" db="EMBL/GenBank/DDBJ databases">
        <authorList>
            <person name="de Groot N.N."/>
        </authorList>
    </citation>
    <scope>NUCLEOTIDE SEQUENCE [LARGE SCALE GENOMIC DNA]</scope>
    <source>
        <strain evidence="3 4">B25</strain>
    </source>
</reference>
<dbReference type="AlphaFoldDB" id="A0A1H9DEG0"/>
<dbReference type="OrthoDB" id="9781415at2"/>
<dbReference type="GO" id="GO:0005737">
    <property type="term" value="C:cytoplasm"/>
    <property type="evidence" value="ECO:0007669"/>
    <property type="project" value="TreeGrafter"/>
</dbReference>
<organism evidence="3 4">
    <name type="scientific">Treponema bryantii</name>
    <dbReference type="NCBI Taxonomy" id="163"/>
    <lineage>
        <taxon>Bacteria</taxon>
        <taxon>Pseudomonadati</taxon>
        <taxon>Spirochaetota</taxon>
        <taxon>Spirochaetia</taxon>
        <taxon>Spirochaetales</taxon>
        <taxon>Treponemataceae</taxon>
        <taxon>Treponema</taxon>
    </lineage>
</organism>
<gene>
    <name evidence="3" type="ORF">SAMN04487977_102546</name>
</gene>
<protein>
    <submittedName>
        <fullName evidence="3">NUDIX domain-containing protein</fullName>
    </submittedName>
</protein>
<dbReference type="PROSITE" id="PS00893">
    <property type="entry name" value="NUDIX_BOX"/>
    <property type="match status" value="1"/>
</dbReference>
<feature type="domain" description="Nudix hydrolase" evidence="2">
    <location>
        <begin position="35"/>
        <end position="162"/>
    </location>
</feature>
<accession>A0A1H9DEG0</accession>
<dbReference type="InterPro" id="IPR015797">
    <property type="entry name" value="NUDIX_hydrolase-like_dom_sf"/>
</dbReference>